<dbReference type="EC" id="3.4.11.1" evidence="8"/>
<dbReference type="Pfam" id="PF02789">
    <property type="entry name" value="Peptidase_M17_N"/>
    <property type="match status" value="1"/>
</dbReference>
<dbReference type="InterPro" id="IPR008283">
    <property type="entry name" value="Peptidase_M17_N"/>
</dbReference>
<keyword evidence="7 8" id="KW-0464">Manganese</keyword>
<keyword evidence="5 8" id="KW-0645">Protease</keyword>
<dbReference type="EC" id="3.4.11.10" evidence="8"/>
<dbReference type="EMBL" id="JANQAO010000001">
    <property type="protein sequence ID" value="MDM5146998.1"/>
    <property type="molecule type" value="Genomic_DNA"/>
</dbReference>
<keyword evidence="8" id="KW-0963">Cytoplasm</keyword>
<keyword evidence="6 8" id="KW-0378">Hydrolase</keyword>
<dbReference type="Gene3D" id="3.40.630.10">
    <property type="entry name" value="Zn peptidases"/>
    <property type="match status" value="1"/>
</dbReference>
<feature type="binding site" evidence="8">
    <location>
        <position position="271"/>
    </location>
    <ligand>
        <name>Mn(2+)</name>
        <dbReference type="ChEBI" id="CHEBI:29035"/>
        <label>2</label>
    </ligand>
</feature>
<evidence type="ECO:0000313" key="11">
    <source>
        <dbReference type="Proteomes" id="UP001168167"/>
    </source>
</evidence>
<evidence type="ECO:0000259" key="9">
    <source>
        <dbReference type="PROSITE" id="PS00631"/>
    </source>
</evidence>
<comment type="cofactor">
    <cofactor evidence="8">
        <name>Mn(2+)</name>
        <dbReference type="ChEBI" id="CHEBI:29035"/>
    </cofactor>
    <text evidence="8">Binds 2 manganese ions per subunit.</text>
</comment>
<protein>
    <recommendedName>
        <fullName evidence="8">Probable cytosol aminopeptidase</fullName>
        <ecNumber evidence="8">3.4.11.1</ecNumber>
    </recommendedName>
    <alternativeName>
        <fullName evidence="8">Leucine aminopeptidase</fullName>
        <shortName evidence="8">LAP</shortName>
        <ecNumber evidence="8">3.4.11.10</ecNumber>
    </alternativeName>
    <alternativeName>
        <fullName evidence="8">Leucyl aminopeptidase</fullName>
    </alternativeName>
</protein>
<comment type="subcellular location">
    <subcellularLocation>
        <location evidence="8">Cytoplasm</location>
    </subcellularLocation>
</comment>
<dbReference type="CDD" id="cd00433">
    <property type="entry name" value="Peptidase_M17"/>
    <property type="match status" value="1"/>
</dbReference>
<evidence type="ECO:0000256" key="6">
    <source>
        <dbReference type="ARBA" id="ARBA00022801"/>
    </source>
</evidence>
<reference evidence="10" key="2">
    <citation type="journal article" date="2023" name="Microbiome">
        <title>Synthase-selected sorting approach identifies a beta-lactone synthase in a nudibranch symbiotic bacterium.</title>
        <authorList>
            <person name="Dzunkova M."/>
            <person name="La Clair J.J."/>
            <person name="Tyml T."/>
            <person name="Doud D."/>
            <person name="Schulz F."/>
            <person name="Piquer-Esteban S."/>
            <person name="Porcel Sanchis D."/>
            <person name="Osborn A."/>
            <person name="Robinson D."/>
            <person name="Louie K.B."/>
            <person name="Bowen B.P."/>
            <person name="Bowers R.M."/>
            <person name="Lee J."/>
            <person name="Arnau V."/>
            <person name="Diaz-Villanueva W."/>
            <person name="Stepanauskas R."/>
            <person name="Gosliner T."/>
            <person name="Date S.V."/>
            <person name="Northen T.R."/>
            <person name="Cheng J.F."/>
            <person name="Burkart M.D."/>
            <person name="Woyke T."/>
        </authorList>
    </citation>
    <scope>NUCLEOTIDE SEQUENCE</scope>
    <source>
        <strain evidence="10">Df01</strain>
    </source>
</reference>
<evidence type="ECO:0000256" key="1">
    <source>
        <dbReference type="ARBA" id="ARBA00000135"/>
    </source>
</evidence>
<evidence type="ECO:0000256" key="2">
    <source>
        <dbReference type="ARBA" id="ARBA00000967"/>
    </source>
</evidence>
<keyword evidence="11" id="KW-1185">Reference proteome</keyword>
<comment type="function">
    <text evidence="8">Presumably involved in the processing and regular turnover of intracellular proteins. Catalyzes the removal of unsubstituted N-terminal amino acids from various peptides.</text>
</comment>
<feature type="binding site" evidence="8">
    <location>
        <position position="253"/>
    </location>
    <ligand>
        <name>Mn(2+)</name>
        <dbReference type="ChEBI" id="CHEBI:29035"/>
        <label>1</label>
    </ligand>
</feature>
<feature type="binding site" evidence="8">
    <location>
        <position position="253"/>
    </location>
    <ligand>
        <name>Mn(2+)</name>
        <dbReference type="ChEBI" id="CHEBI:29035"/>
        <label>2</label>
    </ligand>
</feature>
<comment type="similarity">
    <text evidence="3 8">Belongs to the peptidase M17 family.</text>
</comment>
<dbReference type="PROSITE" id="PS00631">
    <property type="entry name" value="CYTOSOL_AP"/>
    <property type="match status" value="1"/>
</dbReference>
<feature type="active site" evidence="8">
    <location>
        <position position="334"/>
    </location>
</feature>
<dbReference type="PANTHER" id="PTHR11963:SF23">
    <property type="entry name" value="CYTOSOL AMINOPEPTIDASE"/>
    <property type="match status" value="1"/>
</dbReference>
<dbReference type="PANTHER" id="PTHR11963">
    <property type="entry name" value="LEUCINE AMINOPEPTIDASE-RELATED"/>
    <property type="match status" value="1"/>
</dbReference>
<dbReference type="SUPFAM" id="SSF52949">
    <property type="entry name" value="Macro domain-like"/>
    <property type="match status" value="1"/>
</dbReference>
<evidence type="ECO:0000256" key="7">
    <source>
        <dbReference type="ARBA" id="ARBA00023211"/>
    </source>
</evidence>
<keyword evidence="8" id="KW-0479">Metal-binding</keyword>
<dbReference type="InterPro" id="IPR023042">
    <property type="entry name" value="Peptidase_M17_leu_NH2_pept"/>
</dbReference>
<organism evidence="10 11">
    <name type="scientific">Candidatus Doriopsillibacter californiensis</name>
    <dbReference type="NCBI Taxonomy" id="2970740"/>
    <lineage>
        <taxon>Bacteria</taxon>
        <taxon>Pseudomonadati</taxon>
        <taxon>Pseudomonadota</taxon>
        <taxon>Gammaproteobacteria</taxon>
        <taxon>Candidatus Tethybacterales</taxon>
        <taxon>Candidatus Persebacteraceae</taxon>
        <taxon>Candidatus Doriopsillibacter</taxon>
    </lineage>
</organism>
<feature type="active site" evidence="8">
    <location>
        <position position="260"/>
    </location>
</feature>
<dbReference type="InterPro" id="IPR043472">
    <property type="entry name" value="Macro_dom-like"/>
</dbReference>
<dbReference type="InterPro" id="IPR000819">
    <property type="entry name" value="Peptidase_M17_C"/>
</dbReference>
<dbReference type="GO" id="GO:0004177">
    <property type="term" value="F:aminopeptidase activity"/>
    <property type="evidence" value="ECO:0007669"/>
    <property type="project" value="UniProtKB-KW"/>
</dbReference>
<name>A0ABT7QJW9_9GAMM</name>
<accession>A0ABT7QJW9</accession>
<gene>
    <name evidence="8" type="primary">pepA</name>
    <name evidence="10" type="ORF">NQX30_01175</name>
</gene>
<keyword evidence="4 8" id="KW-0031">Aminopeptidase</keyword>
<comment type="catalytic activity">
    <reaction evidence="1 8">
        <text>Release of an N-terminal amino acid, Xaa-|-Yaa-, in which Xaa is preferably Leu, but may be other amino acids including Pro although not Arg or Lys, and Yaa may be Pro. Amino acid amides and methyl esters are also readily hydrolyzed, but rates on arylamides are exceedingly low.</text>
        <dbReference type="EC" id="3.4.11.1"/>
    </reaction>
</comment>
<evidence type="ECO:0000313" key="10">
    <source>
        <dbReference type="EMBL" id="MDM5146998.1"/>
    </source>
</evidence>
<dbReference type="PRINTS" id="PR00481">
    <property type="entry name" value="LAMNOPPTDASE"/>
</dbReference>
<dbReference type="Pfam" id="PF00883">
    <property type="entry name" value="Peptidase_M17"/>
    <property type="match status" value="1"/>
</dbReference>
<dbReference type="HAMAP" id="MF_00181">
    <property type="entry name" value="Cytosol_peptidase_M17"/>
    <property type="match status" value="1"/>
</dbReference>
<evidence type="ECO:0000256" key="3">
    <source>
        <dbReference type="ARBA" id="ARBA00009528"/>
    </source>
</evidence>
<dbReference type="NCBIfam" id="NF002074">
    <property type="entry name" value="PRK00913.1-4"/>
    <property type="match status" value="1"/>
</dbReference>
<dbReference type="Proteomes" id="UP001168167">
    <property type="component" value="Unassembled WGS sequence"/>
</dbReference>
<evidence type="ECO:0000256" key="5">
    <source>
        <dbReference type="ARBA" id="ARBA00022670"/>
    </source>
</evidence>
<feature type="binding site" evidence="8">
    <location>
        <position position="248"/>
    </location>
    <ligand>
        <name>Mn(2+)</name>
        <dbReference type="ChEBI" id="CHEBI:29035"/>
        <label>2</label>
    </ligand>
</feature>
<dbReference type="Gene3D" id="3.40.220.10">
    <property type="entry name" value="Leucine Aminopeptidase, subunit E, domain 1"/>
    <property type="match status" value="1"/>
</dbReference>
<comment type="caution">
    <text evidence="10">The sequence shown here is derived from an EMBL/GenBank/DDBJ whole genome shotgun (WGS) entry which is preliminary data.</text>
</comment>
<dbReference type="SUPFAM" id="SSF53187">
    <property type="entry name" value="Zn-dependent exopeptidases"/>
    <property type="match status" value="1"/>
</dbReference>
<dbReference type="InterPro" id="IPR011356">
    <property type="entry name" value="Leucine_aapep/pepB"/>
</dbReference>
<comment type="catalytic activity">
    <reaction evidence="2 8">
        <text>Release of an N-terminal amino acid, preferentially leucine, but not glutamic or aspartic acids.</text>
        <dbReference type="EC" id="3.4.11.10"/>
    </reaction>
</comment>
<reference evidence="10" key="1">
    <citation type="submission" date="2022-08" db="EMBL/GenBank/DDBJ databases">
        <authorList>
            <person name="Dzunkova M."/>
            <person name="La Clair J."/>
            <person name="Tyml T."/>
            <person name="Doud D."/>
            <person name="Schulz F."/>
            <person name="Piquer S."/>
            <person name="Porcel Sanchis D."/>
            <person name="Osborn A."/>
            <person name="Robinson D."/>
            <person name="Louie K.B."/>
            <person name="Bowen B.P."/>
            <person name="Bowers R."/>
            <person name="Lee J."/>
            <person name="Arnau Llombart V."/>
            <person name="Diaz Villanueva W."/>
            <person name="Gosliner T."/>
            <person name="Northen T."/>
            <person name="Cheng J.-F."/>
            <person name="Burkart M.D."/>
            <person name="Woyke T."/>
        </authorList>
    </citation>
    <scope>NUCLEOTIDE SEQUENCE</scope>
    <source>
        <strain evidence="10">Df01</strain>
    </source>
</reference>
<feature type="domain" description="Cytosol aminopeptidase" evidence="9">
    <location>
        <begin position="328"/>
        <end position="335"/>
    </location>
</feature>
<feature type="binding site" evidence="8">
    <location>
        <position position="330"/>
    </location>
    <ligand>
        <name>Mn(2+)</name>
        <dbReference type="ChEBI" id="CHEBI:29035"/>
        <label>1</label>
    </ligand>
</feature>
<evidence type="ECO:0000256" key="8">
    <source>
        <dbReference type="HAMAP-Rule" id="MF_00181"/>
    </source>
</evidence>
<feature type="binding site" evidence="8">
    <location>
        <position position="332"/>
    </location>
    <ligand>
        <name>Mn(2+)</name>
        <dbReference type="ChEBI" id="CHEBI:29035"/>
        <label>2</label>
    </ligand>
</feature>
<feature type="binding site" evidence="8">
    <location>
        <position position="332"/>
    </location>
    <ligand>
        <name>Mn(2+)</name>
        <dbReference type="ChEBI" id="CHEBI:29035"/>
        <label>1</label>
    </ligand>
</feature>
<proteinExistence type="inferred from homology"/>
<sequence>MPKFSITKKSFSEGKCDSLLVILAAKKGKPMLSSTAQAVDGVLNGLLSTLCKRGDFSAGAGDTLTLHAQDGMRVTLVGIGEGTIAEHTQILVATVGGMKKTTILGVVPPEDAGAADLAAVVAAVGAGAYQYKLGASKPATTSLKEVRWMPVVNSAMLVHGGAIAEGVRLARHLAEQPGNVCTPRFLAKTATQLAKDTTLKATVIDEKQMRKLKMYALLGVSQGSREAPRLITLEHRGGRGAPVVLVGKGVTFDTGGVSLKPAAAMDEMKFDMCGAASVFGALLACARMKLPLNVVGVVPSCENMPGGAAIKPGDVITAMNGKTIEVLNTDAEGRLILADALTYAERYKPAVVVDVATLTGACVIALGHHVSGMTANDDKLATELVAAGEESGDPCWRLPLGDKYSHQLKSDYADLANIGGRSAGTITAAAFLSQFTKCKHWAHLDIAGTAWTTQKRATGRPVPLLTRFLMRRAGIVK</sequence>
<evidence type="ECO:0000256" key="4">
    <source>
        <dbReference type="ARBA" id="ARBA00022438"/>
    </source>
</evidence>